<feature type="signal peptide" evidence="1">
    <location>
        <begin position="1"/>
        <end position="19"/>
    </location>
</feature>
<sequence>MAILWIWLAWSLFCCSSWCMRSDRPESGTHGSGNHHLSSLRWNDFLLSLKDWFLWSAYQNSGLSKLSNMPCKQIFSRTLFYQNYLCSFKELSASSLTRSMVSSFSSAGRFIRMSDLGEVAITCENNKFLTQQTCHDD</sequence>
<keyword evidence="1" id="KW-0732">Signal</keyword>
<evidence type="ECO:0000313" key="2">
    <source>
        <dbReference type="EMBL" id="JAD84607.1"/>
    </source>
</evidence>
<reference evidence="2" key="1">
    <citation type="submission" date="2014-09" db="EMBL/GenBank/DDBJ databases">
        <authorList>
            <person name="Magalhaes I.L.F."/>
            <person name="Oliveira U."/>
            <person name="Santos F.R."/>
            <person name="Vidigal T.H.D.A."/>
            <person name="Brescovit A.D."/>
            <person name="Santos A.J."/>
        </authorList>
    </citation>
    <scope>NUCLEOTIDE SEQUENCE</scope>
    <source>
        <tissue evidence="2">Shoot tissue taken approximately 20 cm above the soil surface</tissue>
    </source>
</reference>
<feature type="chain" id="PRO_5002043702" evidence="1">
    <location>
        <begin position="20"/>
        <end position="137"/>
    </location>
</feature>
<protein>
    <submittedName>
        <fullName evidence="2">Uncharacterized protein</fullName>
    </submittedName>
</protein>
<proteinExistence type="predicted"/>
<dbReference type="EMBL" id="GBRH01213288">
    <property type="protein sequence ID" value="JAD84607.1"/>
    <property type="molecule type" value="Transcribed_RNA"/>
</dbReference>
<reference evidence="2" key="2">
    <citation type="journal article" date="2015" name="Data Brief">
        <title>Shoot transcriptome of the giant reed, Arundo donax.</title>
        <authorList>
            <person name="Barrero R.A."/>
            <person name="Guerrero F.D."/>
            <person name="Moolhuijzen P."/>
            <person name="Goolsby J.A."/>
            <person name="Tidwell J."/>
            <person name="Bellgard S.E."/>
            <person name="Bellgard M.I."/>
        </authorList>
    </citation>
    <scope>NUCLEOTIDE SEQUENCE</scope>
    <source>
        <tissue evidence="2">Shoot tissue taken approximately 20 cm above the soil surface</tissue>
    </source>
</reference>
<name>A0A0A9DLK0_ARUDO</name>
<accession>A0A0A9DLK0</accession>
<organism evidence="2">
    <name type="scientific">Arundo donax</name>
    <name type="common">Giant reed</name>
    <name type="synonym">Donax arundinaceus</name>
    <dbReference type="NCBI Taxonomy" id="35708"/>
    <lineage>
        <taxon>Eukaryota</taxon>
        <taxon>Viridiplantae</taxon>
        <taxon>Streptophyta</taxon>
        <taxon>Embryophyta</taxon>
        <taxon>Tracheophyta</taxon>
        <taxon>Spermatophyta</taxon>
        <taxon>Magnoliopsida</taxon>
        <taxon>Liliopsida</taxon>
        <taxon>Poales</taxon>
        <taxon>Poaceae</taxon>
        <taxon>PACMAD clade</taxon>
        <taxon>Arundinoideae</taxon>
        <taxon>Arundineae</taxon>
        <taxon>Arundo</taxon>
    </lineage>
</organism>
<dbReference type="AlphaFoldDB" id="A0A0A9DLK0"/>
<evidence type="ECO:0000256" key="1">
    <source>
        <dbReference type="SAM" id="SignalP"/>
    </source>
</evidence>